<evidence type="ECO:0000313" key="4">
    <source>
        <dbReference type="Proteomes" id="UP000006377"/>
    </source>
</evidence>
<feature type="domain" description="T6SS Transcription factor RovC-like DNA binding" evidence="1">
    <location>
        <begin position="157"/>
        <end position="261"/>
    </location>
</feature>
<evidence type="ECO:0000259" key="2">
    <source>
        <dbReference type="Pfam" id="PF20109"/>
    </source>
</evidence>
<accession>A7HU44</accession>
<dbReference type="RefSeq" id="WP_012110720.1">
    <property type="nucleotide sequence ID" value="NC_009719.1"/>
</dbReference>
<dbReference type="Pfam" id="PF10074">
    <property type="entry name" value="RovC_DNA-bd"/>
    <property type="match status" value="1"/>
</dbReference>
<dbReference type="InterPro" id="IPR045465">
    <property type="entry name" value="Trans_reg_dom"/>
</dbReference>
<dbReference type="STRING" id="402881.Plav_1810"/>
<sequence length="261" mass="29879">MKWQNTEQYEWLQALSAHGLAWEFLRRNRAYRSAAANLGVTWPPDGSPPDETWSAGDQMSEAREWGLLLFETPDRDAREANIFWMPEFCPSVLPVVASQNVGHVSGRFLNLSRLRCRNVLIPGEDIQHLLCADQGRFLQLSVTGECLTRPVQVLANVLPMTPYSETRWRGFRRLNDLVCTETLRTKFYPPDLGARRLSRVLQALDGYLAGASQREVAIALFGAERVEADWRDPRNHLCDQVRRAIRRGRDLMNGGYLKLLR</sequence>
<feature type="domain" description="Transcriptional regulator-like" evidence="2">
    <location>
        <begin position="2"/>
        <end position="67"/>
    </location>
</feature>
<organism evidence="3 4">
    <name type="scientific">Parvibaculum lavamentivorans (strain DS-1 / DSM 13023 / NCIMB 13966)</name>
    <dbReference type="NCBI Taxonomy" id="402881"/>
    <lineage>
        <taxon>Bacteria</taxon>
        <taxon>Pseudomonadati</taxon>
        <taxon>Pseudomonadota</taxon>
        <taxon>Alphaproteobacteria</taxon>
        <taxon>Hyphomicrobiales</taxon>
        <taxon>Parvibaculaceae</taxon>
        <taxon>Parvibaculum</taxon>
    </lineage>
</organism>
<evidence type="ECO:0000259" key="1">
    <source>
        <dbReference type="Pfam" id="PF10074"/>
    </source>
</evidence>
<dbReference type="AlphaFoldDB" id="A7HU44"/>
<dbReference type="Proteomes" id="UP000006377">
    <property type="component" value="Chromosome"/>
</dbReference>
<proteinExistence type="predicted"/>
<protein>
    <recommendedName>
        <fullName evidence="5">DUF2285 domain-containing protein</fullName>
    </recommendedName>
</protein>
<evidence type="ECO:0000313" key="3">
    <source>
        <dbReference type="EMBL" id="ABS63427.1"/>
    </source>
</evidence>
<dbReference type="KEGG" id="pla:Plav_1810"/>
<dbReference type="Pfam" id="PF20109">
    <property type="entry name" value="Trans_reg_dom"/>
    <property type="match status" value="1"/>
</dbReference>
<dbReference type="InterPro" id="IPR018754">
    <property type="entry name" value="RovC-like_DNA-bd"/>
</dbReference>
<evidence type="ECO:0008006" key="5">
    <source>
        <dbReference type="Google" id="ProtNLM"/>
    </source>
</evidence>
<dbReference type="EMBL" id="CP000774">
    <property type="protein sequence ID" value="ABS63427.1"/>
    <property type="molecule type" value="Genomic_DNA"/>
</dbReference>
<dbReference type="HOGENOM" id="CLU_071510_0_0_5"/>
<reference evidence="3 4" key="1">
    <citation type="journal article" date="2011" name="Stand. Genomic Sci.">
        <title>Complete genome sequence of Parvibaculum lavamentivorans type strain (DS-1(T)).</title>
        <authorList>
            <person name="Schleheck D."/>
            <person name="Weiss M."/>
            <person name="Pitluck S."/>
            <person name="Bruce D."/>
            <person name="Land M.L."/>
            <person name="Han S."/>
            <person name="Saunders E."/>
            <person name="Tapia R."/>
            <person name="Detter C."/>
            <person name="Brettin T."/>
            <person name="Han J."/>
            <person name="Woyke T."/>
            <person name="Goodwin L."/>
            <person name="Pennacchio L."/>
            <person name="Nolan M."/>
            <person name="Cook A.M."/>
            <person name="Kjelleberg S."/>
            <person name="Thomas T."/>
        </authorList>
    </citation>
    <scope>NUCLEOTIDE SEQUENCE [LARGE SCALE GENOMIC DNA]</scope>
    <source>
        <strain evidence="4">DS-1 / DSM 13023 / NCIMB 13966</strain>
    </source>
</reference>
<gene>
    <name evidence="3" type="ordered locus">Plav_1810</name>
</gene>
<keyword evidence="4" id="KW-1185">Reference proteome</keyword>
<name>A7HU44_PARL1</name>
<dbReference type="eggNOG" id="COG5419">
    <property type="taxonomic scope" value="Bacteria"/>
</dbReference>